<protein>
    <submittedName>
        <fullName evidence="2">Uncharacterized protein</fullName>
    </submittedName>
</protein>
<gene>
    <name evidence="2" type="ORF">P153DRAFT_355181</name>
</gene>
<evidence type="ECO:0000313" key="2">
    <source>
        <dbReference type="EMBL" id="KAF2131383.1"/>
    </source>
</evidence>
<reference evidence="2" key="1">
    <citation type="journal article" date="2020" name="Stud. Mycol.">
        <title>101 Dothideomycetes genomes: a test case for predicting lifestyles and emergence of pathogens.</title>
        <authorList>
            <person name="Haridas S."/>
            <person name="Albert R."/>
            <person name="Binder M."/>
            <person name="Bloem J."/>
            <person name="Labutti K."/>
            <person name="Salamov A."/>
            <person name="Andreopoulos B."/>
            <person name="Baker S."/>
            <person name="Barry K."/>
            <person name="Bills G."/>
            <person name="Bluhm B."/>
            <person name="Cannon C."/>
            <person name="Castanera R."/>
            <person name="Culley D."/>
            <person name="Daum C."/>
            <person name="Ezra D."/>
            <person name="Gonzalez J."/>
            <person name="Henrissat B."/>
            <person name="Kuo A."/>
            <person name="Liang C."/>
            <person name="Lipzen A."/>
            <person name="Lutzoni F."/>
            <person name="Magnuson J."/>
            <person name="Mondo S."/>
            <person name="Nolan M."/>
            <person name="Ohm R."/>
            <person name="Pangilinan J."/>
            <person name="Park H.-J."/>
            <person name="Ramirez L."/>
            <person name="Alfaro M."/>
            <person name="Sun H."/>
            <person name="Tritt A."/>
            <person name="Yoshinaga Y."/>
            <person name="Zwiers L.-H."/>
            <person name="Turgeon B."/>
            <person name="Goodwin S."/>
            <person name="Spatafora J."/>
            <person name="Crous P."/>
            <person name="Grigoriev I."/>
        </authorList>
    </citation>
    <scope>NUCLEOTIDE SEQUENCE</scope>
    <source>
        <strain evidence="2">CBS 119687</strain>
    </source>
</reference>
<accession>A0A6A6AJI2</accession>
<feature type="compositionally biased region" description="Polar residues" evidence="1">
    <location>
        <begin position="137"/>
        <end position="158"/>
    </location>
</feature>
<feature type="compositionally biased region" description="Polar residues" evidence="1">
    <location>
        <begin position="337"/>
        <end position="357"/>
    </location>
</feature>
<name>A0A6A6AJI2_9PLEO</name>
<dbReference type="EMBL" id="ML977502">
    <property type="protein sequence ID" value="KAF2131383.1"/>
    <property type="molecule type" value="Genomic_DNA"/>
</dbReference>
<feature type="region of interest" description="Disordered" evidence="1">
    <location>
        <begin position="171"/>
        <end position="190"/>
    </location>
</feature>
<sequence length="495" mass="54553">MSGWYGNYQGSYGSEGHSAYLSTEDDAEATWNLRHIEEDSALHSLEGSEGSPQQAWDRASAAYSSILDSTLYAAASAGQPLQHEQGYQHPDSDTHSHLSFVELVPVSSYGYGYDHQHQFEFTTQPELVEYVDDGDNEYTNLNRGGTASSSSNWQRLGGNSQNVYAQAPTSSIPYRSQNHPEGFGGGSSQNNVDLVTVHSQYLSVDGSAFPNTQEMHHSDVYSSSSLELQPHHYDNPPLVGYTSMPTTNSTLMGRYEEPWSTENTRQGEPPMLSGIERIPFEPQIDLSDTTESIMRSYDAGLISSVDTTNSQTSFYSDIEELIKSVETVRSTHPYRDMSQSQSQPTNLSGDLSAQTPTDVEARLQRPLEIEYQMSLLEGTPPPLSDNLFESNIDQSNLSFDNAECLSLPGRQGPSSEPASSSAPTVIRCDKDDCRIKFSGRYRVHSSSFGALARIVLATKVPLFMHNPLYRNGSPSSLLQTILVFHTSSEVREGCV</sequence>
<feature type="region of interest" description="Disordered" evidence="1">
    <location>
        <begin position="136"/>
        <end position="158"/>
    </location>
</feature>
<organism evidence="2 3">
    <name type="scientific">Dothidotthia symphoricarpi CBS 119687</name>
    <dbReference type="NCBI Taxonomy" id="1392245"/>
    <lineage>
        <taxon>Eukaryota</taxon>
        <taxon>Fungi</taxon>
        <taxon>Dikarya</taxon>
        <taxon>Ascomycota</taxon>
        <taxon>Pezizomycotina</taxon>
        <taxon>Dothideomycetes</taxon>
        <taxon>Pleosporomycetidae</taxon>
        <taxon>Pleosporales</taxon>
        <taxon>Dothidotthiaceae</taxon>
        <taxon>Dothidotthia</taxon>
    </lineage>
</organism>
<evidence type="ECO:0000313" key="3">
    <source>
        <dbReference type="Proteomes" id="UP000799771"/>
    </source>
</evidence>
<dbReference type="Proteomes" id="UP000799771">
    <property type="component" value="Unassembled WGS sequence"/>
</dbReference>
<proteinExistence type="predicted"/>
<dbReference type="RefSeq" id="XP_033525770.1">
    <property type="nucleotide sequence ID" value="XM_033666559.1"/>
</dbReference>
<keyword evidence="3" id="KW-1185">Reference proteome</keyword>
<feature type="region of interest" description="Disordered" evidence="1">
    <location>
        <begin position="332"/>
        <end position="357"/>
    </location>
</feature>
<dbReference type="AlphaFoldDB" id="A0A6A6AJI2"/>
<dbReference type="GeneID" id="54406991"/>
<evidence type="ECO:0000256" key="1">
    <source>
        <dbReference type="SAM" id="MobiDB-lite"/>
    </source>
</evidence>